<gene>
    <name evidence="6" type="ORF">Malapachy_0393</name>
</gene>
<comment type="similarity">
    <text evidence="1">Belongs to the CAND family.</text>
</comment>
<dbReference type="GeneID" id="28726789"/>
<dbReference type="SUPFAM" id="SSF50998">
    <property type="entry name" value="Quinoprotein alcohol dehydrogenase-like"/>
    <property type="match status" value="1"/>
</dbReference>
<comment type="caution">
    <text evidence="6">The sequence shown here is derived from an EMBL/GenBank/DDBJ whole genome shotgun (WGS) entry which is preliminary data.</text>
</comment>
<evidence type="ECO:0000256" key="4">
    <source>
        <dbReference type="SAM" id="MobiDB-lite"/>
    </source>
</evidence>
<dbReference type="InterPro" id="IPR013932">
    <property type="entry name" value="TATA-bd_TIP120"/>
</dbReference>
<dbReference type="Pfam" id="PF08623">
    <property type="entry name" value="TIP120"/>
    <property type="match status" value="1"/>
</dbReference>
<dbReference type="InterPro" id="IPR039852">
    <property type="entry name" value="CAND1/CAND2"/>
</dbReference>
<dbReference type="PANTHER" id="PTHR12696">
    <property type="entry name" value="TIP120"/>
    <property type="match status" value="1"/>
</dbReference>
<dbReference type="GO" id="GO:0010265">
    <property type="term" value="P:SCF complex assembly"/>
    <property type="evidence" value="ECO:0007669"/>
    <property type="project" value="InterPro"/>
</dbReference>
<dbReference type="InterPro" id="IPR015943">
    <property type="entry name" value="WD40/YVTN_repeat-like_dom_sf"/>
</dbReference>
<feature type="region of interest" description="Disordered" evidence="4">
    <location>
        <begin position="722"/>
        <end position="749"/>
    </location>
</feature>
<reference evidence="6 7" key="1">
    <citation type="submission" date="2015-07" db="EMBL/GenBank/DDBJ databases">
        <title>Draft Genome Sequence of Malassezia furfur CBS1878 and Malassezia pachydermatis CBS1879.</title>
        <authorList>
            <person name="Triana S."/>
            <person name="Ohm R."/>
            <person name="Gonzalez A."/>
            <person name="DeCock H."/>
            <person name="Restrepo S."/>
            <person name="Celis A."/>
        </authorList>
    </citation>
    <scope>NUCLEOTIDE SEQUENCE [LARGE SCALE GENOMIC DNA]</scope>
    <source>
        <strain evidence="6 7">CBS 1879</strain>
    </source>
</reference>
<feature type="domain" description="TATA-binding protein interacting (TIP20)" evidence="5">
    <location>
        <begin position="1400"/>
        <end position="1540"/>
    </location>
</feature>
<name>A0A0M8MLS1_9BASI</name>
<dbReference type="Gene3D" id="1.25.10.10">
    <property type="entry name" value="Leucine-rich Repeat Variant"/>
    <property type="match status" value="1"/>
</dbReference>
<dbReference type="InterPro" id="IPR011989">
    <property type="entry name" value="ARM-like"/>
</dbReference>
<accession>A0A0M8MLS1</accession>
<dbReference type="EMBL" id="LGAV01000010">
    <property type="protein sequence ID" value="KOS12677.1"/>
    <property type="molecule type" value="Genomic_DNA"/>
</dbReference>
<keyword evidence="2" id="KW-0677">Repeat</keyword>
<feature type="region of interest" description="Disordered" evidence="4">
    <location>
        <begin position="212"/>
        <end position="239"/>
    </location>
</feature>
<evidence type="ECO:0000256" key="1">
    <source>
        <dbReference type="ARBA" id="ARBA00007657"/>
    </source>
</evidence>
<dbReference type="Gene3D" id="2.130.10.10">
    <property type="entry name" value="YVTN repeat-like/Quinoprotein amine dehydrogenase"/>
    <property type="match status" value="1"/>
</dbReference>
<organism evidence="6 7">
    <name type="scientific">Malassezia pachydermatis</name>
    <dbReference type="NCBI Taxonomy" id="77020"/>
    <lineage>
        <taxon>Eukaryota</taxon>
        <taxon>Fungi</taxon>
        <taxon>Dikarya</taxon>
        <taxon>Basidiomycota</taxon>
        <taxon>Ustilaginomycotina</taxon>
        <taxon>Malasseziomycetes</taxon>
        <taxon>Malasseziales</taxon>
        <taxon>Malasseziaceae</taxon>
        <taxon>Malassezia</taxon>
    </lineage>
</organism>
<evidence type="ECO:0000256" key="2">
    <source>
        <dbReference type="ARBA" id="ARBA00022737"/>
    </source>
</evidence>
<evidence type="ECO:0000313" key="6">
    <source>
        <dbReference type="EMBL" id="KOS12677.1"/>
    </source>
</evidence>
<dbReference type="InterPro" id="IPR016024">
    <property type="entry name" value="ARM-type_fold"/>
</dbReference>
<dbReference type="STRING" id="77020.A0A0M8MLS1"/>
<sequence>MVDEKRASMGAQLPNARIFVGESTGRIKALYTRSNSYEEIKVSGSKYGPGMACQALVCKRMPWDEPRCVMAVARKNSTIDLIAAPRVGGDDDKTGTLLCTIKETRMRVGVERWVGLAWTETGLFSCTSGGFFRYVPLLSYQSMDELAAASTEELEERACTWSVASPLHHVAFYPPSSTSPTHFVYGGEQVLLSVWDISSTLAHYTGQTTLANTEEKGEETVQTGKKRASSSKGGKQRELLPGEVWRAKNLPNDHLSLARPPLIHAIGFLPPSTEEPASWDTMHVVVGTKDGILRTYQPSKKPRHTHEWQVLPKNQGSVRVLHVSECEKAIFVGDTARHLSMVDASTGRVLFQYKDITGTLTDVLTIQPQGAASPLVVGASLDHLIRIFDTGEAYGKGQRRRGTMLQQCFTGVEHGMALLDKMKSTDSDLRYMALNDLVSTLSQTYAYHPLDEKTEPAVVAQTLALLGDTNSEVKNMAVTTLGTCTLKVRPTSFAAILEALCKAARSSDEEERDIGCLALRTMMTEVAKAGEKATSSSEKVVQALVPQLTEQVESTTDGLQTSALDSMNDLVYHLGKVIAGQPAWEQSVAETWLTHMADRRAAVVRRAIQGLGTLSHVCSTSTMSAMVTRGLAGLHPPFTTEAASVQLLGTLAREVPQRLVQNGSQYAYDLLEALQRADEKEDSEDFRESCLSALQALVRGCVSEHDTLHAILDAAAAQATYDPNRMEGMDDDGDEDIDDDDDDDLLDEMSDDDDLSWRVRRNACRLIDEIFTDHAHFVTSSAAYMCATLASRLNEREETVRTEALSALVHVLQVSPDAISSHSHIVPTVCAWRGSTLQLAALEAVAQMASILGPSLPMPEKALELALGAMKDAQQHGRPMAGAVLLRHLCTSVPGVVQSQAPRAAAALAAMMASTHHRTVMEALTTATSFLQYVAPSDPSCAYELCDVVGTRLAQTDTDASVRDACLVAVDVALCTLATALGPRMEQMLALVYTRLTQEMTRARCIQVVQDVMTSVSLRDVAVVQAFARECLAPLAEATRRADVGVMALHALHSIAKQLQQEAQPTVLQVLALGSPPAEAATLAPTLMLAEWAVQHDPRVARTVADTILPSLLPQLAQISSSALDALCALLTSLASAEDAIAPALVGALERAWESQGTDRSAQTPRMFARCLCAAAVASEALPSVLGRVEVLIQSPEQAPQTLGYYTVGELGRQGMLAGWPDASAIFAKAKQSDVPGRLVAMGGMLLGDAQFLSSLLHAMREDDGEAVQILREALLMAPDAQVREWAPQVWPSLTSMPLAEVAPDACADCIARIVLEDPARFAEVVPLVQASEASVRVMALNALRSMYSLDRIHTLDAMLHAHVGVFVAALGDADLRVRRAAVMALRAGINSRADLLSMYSHQILPLLYEATWEREELKRKVLMGPFTVIQDDGLDLRKNAYETLLTLMDAHWAGLHVVDMVQCVVRALKDDDSVKLLGCLMMVRLTDLAGQGLLGQVDDVVAPLQAILSRKLRDNATKQEVEKFNELIHAALRVLVHLAPCASACPALHDLLAHTRTSAHAETLLHMEEDLP</sequence>
<dbReference type="RefSeq" id="XP_017990309.1">
    <property type="nucleotide sequence ID" value="XM_018134914.1"/>
</dbReference>
<dbReference type="SUPFAM" id="SSF48371">
    <property type="entry name" value="ARM repeat"/>
    <property type="match status" value="1"/>
</dbReference>
<feature type="compositionally biased region" description="Acidic residues" evidence="4">
    <location>
        <begin position="729"/>
        <end position="749"/>
    </location>
</feature>
<dbReference type="Proteomes" id="UP000037751">
    <property type="component" value="Unassembled WGS sequence"/>
</dbReference>
<dbReference type="InterPro" id="IPR011047">
    <property type="entry name" value="Quinoprotein_ADH-like_sf"/>
</dbReference>
<evidence type="ECO:0000259" key="5">
    <source>
        <dbReference type="Pfam" id="PF08623"/>
    </source>
</evidence>
<keyword evidence="7" id="KW-1185">Reference proteome</keyword>
<evidence type="ECO:0000313" key="7">
    <source>
        <dbReference type="Proteomes" id="UP000037751"/>
    </source>
</evidence>
<evidence type="ECO:0000256" key="3">
    <source>
        <dbReference type="ARBA" id="ARBA00022786"/>
    </source>
</evidence>
<keyword evidence="3" id="KW-0833">Ubl conjugation pathway</keyword>
<dbReference type="OrthoDB" id="6260732at2759"/>
<dbReference type="VEuPathDB" id="FungiDB:Malapachy_0393"/>
<protein>
    <submittedName>
        <fullName evidence="6">Cullin-associated nedd8-dissociated protein 1-like protein</fullName>
    </submittedName>
</protein>
<proteinExistence type="inferred from homology"/>